<gene>
    <name evidence="1" type="ORF">LCGC14_2981220</name>
</gene>
<feature type="non-terminal residue" evidence="1">
    <location>
        <position position="194"/>
    </location>
</feature>
<name>A0A0F8X7E0_9ZZZZ</name>
<sequence>MDTWLVLEKELDYYGIRLIGNKKCQFCNERGSFSSQGILKTIKEFIKEIKNQKKLLLSLWEDVSQLLQYKTNKSLICDEKMINLFIFSLKDLSKFLICFDLDQSDFNKQINSALNRDINSFSREQILKLPDYKISIDWVHRNIHRLMYICRELKSKDPKIISCFGGIYVFTNSDLIKDENIDIVVIGPVRGSIE</sequence>
<proteinExistence type="predicted"/>
<protein>
    <submittedName>
        <fullName evidence="1">Uncharacterized protein</fullName>
    </submittedName>
</protein>
<comment type="caution">
    <text evidence="1">The sequence shown here is derived from an EMBL/GenBank/DDBJ whole genome shotgun (WGS) entry which is preliminary data.</text>
</comment>
<reference evidence="1" key="1">
    <citation type="journal article" date="2015" name="Nature">
        <title>Complex archaea that bridge the gap between prokaryotes and eukaryotes.</title>
        <authorList>
            <person name="Spang A."/>
            <person name="Saw J.H."/>
            <person name="Jorgensen S.L."/>
            <person name="Zaremba-Niedzwiedzka K."/>
            <person name="Martijn J."/>
            <person name="Lind A.E."/>
            <person name="van Eijk R."/>
            <person name="Schleper C."/>
            <person name="Guy L."/>
            <person name="Ettema T.J."/>
        </authorList>
    </citation>
    <scope>NUCLEOTIDE SEQUENCE</scope>
</reference>
<accession>A0A0F8X7E0</accession>
<dbReference type="AlphaFoldDB" id="A0A0F8X7E0"/>
<dbReference type="EMBL" id="LAZR01060890">
    <property type="protein sequence ID" value="KKK64733.1"/>
    <property type="molecule type" value="Genomic_DNA"/>
</dbReference>
<organism evidence="1">
    <name type="scientific">marine sediment metagenome</name>
    <dbReference type="NCBI Taxonomy" id="412755"/>
    <lineage>
        <taxon>unclassified sequences</taxon>
        <taxon>metagenomes</taxon>
        <taxon>ecological metagenomes</taxon>
    </lineage>
</organism>
<evidence type="ECO:0000313" key="1">
    <source>
        <dbReference type="EMBL" id="KKK64733.1"/>
    </source>
</evidence>